<proteinExistence type="predicted"/>
<dbReference type="Pfam" id="PF19647">
    <property type="entry name" value="Septknot"/>
    <property type="match status" value="1"/>
</dbReference>
<dbReference type="RefSeq" id="WP_232518061.1">
    <property type="nucleotide sequence ID" value="NZ_AP019697.1"/>
</dbReference>
<protein>
    <recommendedName>
        <fullName evidence="2">7(1) septoil knot domain-containing protein</fullName>
    </recommendedName>
</protein>
<sequence length="111" mass="12250">MKKILAIIAAALFLILAAFPMAASAANPVSQDGYYKGIKLAGKVKIVRNFGDIKIKVVNSFPDIRVKLVDAFPRDIGEWEIVDYGEDFTVEIVNSFPDVRVEFVDSFPGVE</sequence>
<keyword evidence="4" id="KW-1185">Reference proteome</keyword>
<evidence type="ECO:0000313" key="4">
    <source>
        <dbReference type="Proteomes" id="UP000320585"/>
    </source>
</evidence>
<dbReference type="GeneID" id="92715359"/>
<dbReference type="Proteomes" id="UP000320585">
    <property type="component" value="Chromosome"/>
</dbReference>
<evidence type="ECO:0000259" key="2">
    <source>
        <dbReference type="Pfam" id="PF19647"/>
    </source>
</evidence>
<dbReference type="AlphaFoldDB" id="A0A8E4BPI2"/>
<feature type="signal peptide" evidence="1">
    <location>
        <begin position="1"/>
        <end position="25"/>
    </location>
</feature>
<dbReference type="KEGG" id="dho:Dia5BBH33_01420"/>
<feature type="domain" description="7(1) septoil knot" evidence="2">
    <location>
        <begin position="37"/>
        <end position="110"/>
    </location>
</feature>
<evidence type="ECO:0000313" key="3">
    <source>
        <dbReference type="EMBL" id="BBK24207.1"/>
    </source>
</evidence>
<evidence type="ECO:0000256" key="1">
    <source>
        <dbReference type="SAM" id="SignalP"/>
    </source>
</evidence>
<feature type="chain" id="PRO_5034170170" description="7(1) septoil knot domain-containing protein" evidence="1">
    <location>
        <begin position="26"/>
        <end position="111"/>
    </location>
</feature>
<dbReference type="EMBL" id="AP019697">
    <property type="protein sequence ID" value="BBK24207.1"/>
    <property type="molecule type" value="Genomic_DNA"/>
</dbReference>
<gene>
    <name evidence="3" type="ORF">Dia5BBH33_01420</name>
</gene>
<reference evidence="4" key="1">
    <citation type="submission" date="2019-05" db="EMBL/GenBank/DDBJ databases">
        <title>Complete genome sequencing of Dialister sp. strain 5BBH33.</title>
        <authorList>
            <person name="Sakamoto M."/>
            <person name="Murakami T."/>
            <person name="Mori H."/>
        </authorList>
    </citation>
    <scope>NUCLEOTIDE SEQUENCE [LARGE SCALE GENOMIC DNA]</scope>
    <source>
        <strain evidence="4">5BBH33</strain>
    </source>
</reference>
<name>A0A8E4BPI2_9FIRM</name>
<organism evidence="3 4">
    <name type="scientific">Dialister hominis</name>
    <dbReference type="NCBI Taxonomy" id="2582419"/>
    <lineage>
        <taxon>Bacteria</taxon>
        <taxon>Bacillati</taxon>
        <taxon>Bacillota</taxon>
        <taxon>Negativicutes</taxon>
        <taxon>Veillonellales</taxon>
        <taxon>Veillonellaceae</taxon>
        <taxon>Dialister</taxon>
    </lineage>
</organism>
<accession>A0A8E4BPI2</accession>
<dbReference type="InterPro" id="IPR046148">
    <property type="entry name" value="Septknot"/>
</dbReference>
<keyword evidence="1" id="KW-0732">Signal</keyword>